<dbReference type="EMBL" id="AP024355">
    <property type="protein sequence ID" value="BCR03826.1"/>
    <property type="molecule type" value="Genomic_DNA"/>
</dbReference>
<dbReference type="InterPro" id="IPR013024">
    <property type="entry name" value="GGCT-like"/>
</dbReference>
<feature type="domain" description="Gamma-glutamylcyclotransferase AIG2-like" evidence="1">
    <location>
        <begin position="18"/>
        <end position="142"/>
    </location>
</feature>
<dbReference type="RefSeq" id="WP_221251268.1">
    <property type="nucleotide sequence ID" value="NZ_AP024355.1"/>
</dbReference>
<gene>
    <name evidence="2" type="ORF">DESUT3_08950</name>
</gene>
<proteinExistence type="predicted"/>
<dbReference type="Pfam" id="PF06094">
    <property type="entry name" value="GGACT"/>
    <property type="match status" value="1"/>
</dbReference>
<dbReference type="Proteomes" id="UP001319827">
    <property type="component" value="Chromosome"/>
</dbReference>
<evidence type="ECO:0000259" key="1">
    <source>
        <dbReference type="Pfam" id="PF06094"/>
    </source>
</evidence>
<keyword evidence="3" id="KW-1185">Reference proteome</keyword>
<dbReference type="CDD" id="cd06661">
    <property type="entry name" value="GGCT_like"/>
    <property type="match status" value="1"/>
</dbReference>
<evidence type="ECO:0000313" key="2">
    <source>
        <dbReference type="EMBL" id="BCR03826.1"/>
    </source>
</evidence>
<dbReference type="Gene3D" id="3.10.490.10">
    <property type="entry name" value="Gamma-glutamyl cyclotransferase-like"/>
    <property type="match status" value="1"/>
</dbReference>
<dbReference type="InterPro" id="IPR009288">
    <property type="entry name" value="AIG2-like_dom"/>
</dbReference>
<reference evidence="2 3" key="1">
    <citation type="journal article" date="2016" name="C (Basel)">
        <title>Selective Growth of and Electricity Production by Marine Exoelectrogenic Bacteria in Self-Aggregated Hydrogel of Microbially Reduced Graphene Oxide.</title>
        <authorList>
            <person name="Yoshida N."/>
            <person name="Goto Y."/>
            <person name="Miyata Y."/>
        </authorList>
    </citation>
    <scope>NUCLEOTIDE SEQUENCE [LARGE SCALE GENOMIC DNA]</scope>
    <source>
        <strain evidence="2 3">NIT-T3</strain>
    </source>
</reference>
<dbReference type="SUPFAM" id="SSF110857">
    <property type="entry name" value="Gamma-glutamyl cyclotransferase-like"/>
    <property type="match status" value="1"/>
</dbReference>
<accession>A0ABN6DUN0</accession>
<sequence length="147" mass="16891">MPPETDEKTEARQQRLPIFVYGTLRPGEKNYPRFLKGRTIAERRGSVEGRLYYVAEGGYPYLLPEPGRVWGELLELAAGSYAETLAALDGLEEYDPRNEPDSVYLRRQTLVTIEGEERVRAWVYYWNCPDVEGRLIPSGDFKDRSEG</sequence>
<organism evidence="2 3">
    <name type="scientific">Desulfuromonas versatilis</name>
    <dbReference type="NCBI Taxonomy" id="2802975"/>
    <lineage>
        <taxon>Bacteria</taxon>
        <taxon>Pseudomonadati</taxon>
        <taxon>Thermodesulfobacteriota</taxon>
        <taxon>Desulfuromonadia</taxon>
        <taxon>Desulfuromonadales</taxon>
        <taxon>Desulfuromonadaceae</taxon>
        <taxon>Desulfuromonas</taxon>
    </lineage>
</organism>
<protein>
    <submittedName>
        <fullName evidence="2">Gamma-glutamylcyclotransferase</fullName>
    </submittedName>
</protein>
<reference evidence="2 3" key="2">
    <citation type="journal article" date="2021" name="Int. J. Syst. Evol. Microbiol.">
        <title>Isolation and Polyphasic Characterization of Desulfuromonas versatilis sp. Nov., an Electrogenic Bacteria Capable of Versatile Metabolism Isolated from a Graphene Oxide-Reducing Enrichment Culture.</title>
        <authorList>
            <person name="Xie L."/>
            <person name="Yoshida N."/>
            <person name="Ishii S."/>
            <person name="Meng L."/>
        </authorList>
    </citation>
    <scope>NUCLEOTIDE SEQUENCE [LARGE SCALE GENOMIC DNA]</scope>
    <source>
        <strain evidence="2 3">NIT-T3</strain>
    </source>
</reference>
<dbReference type="InterPro" id="IPR036568">
    <property type="entry name" value="GGCT-like_sf"/>
</dbReference>
<evidence type="ECO:0000313" key="3">
    <source>
        <dbReference type="Proteomes" id="UP001319827"/>
    </source>
</evidence>
<name>A0ABN6DUN0_9BACT</name>